<evidence type="ECO:0000256" key="2">
    <source>
        <dbReference type="ARBA" id="ARBA00023125"/>
    </source>
</evidence>
<dbReference type="Pfam" id="PF17754">
    <property type="entry name" value="TetR_C_14"/>
    <property type="match status" value="1"/>
</dbReference>
<evidence type="ECO:0000256" key="3">
    <source>
        <dbReference type="ARBA" id="ARBA00023163"/>
    </source>
</evidence>
<proteinExistence type="predicted"/>
<gene>
    <name evidence="6" type="ORF">R2D22_13670</name>
</gene>
<protein>
    <submittedName>
        <fullName evidence="6">TetR family transcriptional regulator</fullName>
    </submittedName>
</protein>
<dbReference type="InterPro" id="IPR036271">
    <property type="entry name" value="Tet_transcr_reg_TetR-rel_C_sf"/>
</dbReference>
<dbReference type="PROSITE" id="PS50977">
    <property type="entry name" value="HTH_TETR_2"/>
    <property type="match status" value="1"/>
</dbReference>
<keyword evidence="1" id="KW-0805">Transcription regulation</keyword>
<evidence type="ECO:0000256" key="1">
    <source>
        <dbReference type="ARBA" id="ARBA00023015"/>
    </source>
</evidence>
<feature type="domain" description="HTH tetR-type" evidence="5">
    <location>
        <begin position="17"/>
        <end position="77"/>
    </location>
</feature>
<dbReference type="Pfam" id="PF00440">
    <property type="entry name" value="TetR_N"/>
    <property type="match status" value="1"/>
</dbReference>
<keyword evidence="2 4" id="KW-0238">DNA-binding</keyword>
<dbReference type="SUPFAM" id="SSF46689">
    <property type="entry name" value="Homeodomain-like"/>
    <property type="match status" value="1"/>
</dbReference>
<keyword evidence="7" id="KW-1185">Reference proteome</keyword>
<dbReference type="PANTHER" id="PTHR30055">
    <property type="entry name" value="HTH-TYPE TRANSCRIPTIONAL REGULATOR RUTR"/>
    <property type="match status" value="1"/>
</dbReference>
<dbReference type="Gene3D" id="1.10.10.60">
    <property type="entry name" value="Homeodomain-like"/>
    <property type="match status" value="1"/>
</dbReference>
<evidence type="ECO:0000256" key="4">
    <source>
        <dbReference type="PROSITE-ProRule" id="PRU00335"/>
    </source>
</evidence>
<dbReference type="InterPro" id="IPR050109">
    <property type="entry name" value="HTH-type_TetR-like_transc_reg"/>
</dbReference>
<keyword evidence="3" id="KW-0804">Transcription</keyword>
<dbReference type="InterPro" id="IPR041347">
    <property type="entry name" value="MftR_C"/>
</dbReference>
<dbReference type="SUPFAM" id="SSF48498">
    <property type="entry name" value="Tetracyclin repressor-like, C-terminal domain"/>
    <property type="match status" value="1"/>
</dbReference>
<accession>A0ABZ0LSC7</accession>
<name>A0ABZ0LSC7_9ACTN</name>
<dbReference type="EMBL" id="CP137573">
    <property type="protein sequence ID" value="WOX22389.1"/>
    <property type="molecule type" value="Genomic_DNA"/>
</dbReference>
<dbReference type="Proteomes" id="UP001301731">
    <property type="component" value="Chromosome"/>
</dbReference>
<evidence type="ECO:0000313" key="6">
    <source>
        <dbReference type="EMBL" id="WOX22389.1"/>
    </source>
</evidence>
<dbReference type="Gene3D" id="1.10.357.10">
    <property type="entry name" value="Tetracycline Repressor, domain 2"/>
    <property type="match status" value="1"/>
</dbReference>
<evidence type="ECO:0000313" key="7">
    <source>
        <dbReference type="Proteomes" id="UP001301731"/>
    </source>
</evidence>
<evidence type="ECO:0000259" key="5">
    <source>
        <dbReference type="PROSITE" id="PS50977"/>
    </source>
</evidence>
<dbReference type="InterPro" id="IPR009057">
    <property type="entry name" value="Homeodomain-like_sf"/>
</dbReference>
<dbReference type="InterPro" id="IPR001647">
    <property type="entry name" value="HTH_TetR"/>
</dbReference>
<reference evidence="6 7" key="1">
    <citation type="submission" date="2023-10" db="EMBL/GenBank/DDBJ databases">
        <title>The genome sequence of Streptomyces sp. HUAS YS2.</title>
        <authorList>
            <person name="Mo P."/>
        </authorList>
    </citation>
    <scope>NUCLEOTIDE SEQUENCE [LARGE SCALE GENOMIC DNA]</scope>
    <source>
        <strain evidence="6 7">HUAS YS2</strain>
    </source>
</reference>
<dbReference type="PANTHER" id="PTHR30055:SF234">
    <property type="entry name" value="HTH-TYPE TRANSCRIPTIONAL REGULATOR BETI"/>
    <property type="match status" value="1"/>
</dbReference>
<sequence length="205" mass="22112">MAADPSSPLSLRERKKLKTRAAIRRAALALVAEQPWEATTTEQIAAAADVSPSTVARYFPVKEDILLSDEGDELLEARLRARPAGEDPLESLRAVVTDAVRATLAAEPEAVLLRARLMVEIPAVRARLTETTAETAQRLAGAIADRTGRDADDLEVRVFCAAVLGALREATVYWAEHGRDPRDLVPLLGRAVDTLKAGPALRAHP</sequence>
<organism evidence="6 7">
    <name type="scientific">Streptomyces solicathayae</name>
    <dbReference type="NCBI Taxonomy" id="3081768"/>
    <lineage>
        <taxon>Bacteria</taxon>
        <taxon>Bacillati</taxon>
        <taxon>Actinomycetota</taxon>
        <taxon>Actinomycetes</taxon>
        <taxon>Kitasatosporales</taxon>
        <taxon>Streptomycetaceae</taxon>
        <taxon>Streptomyces</taxon>
    </lineage>
</organism>
<feature type="DNA-binding region" description="H-T-H motif" evidence="4">
    <location>
        <begin position="40"/>
        <end position="59"/>
    </location>
</feature>